<feature type="transmembrane region" description="Helical" evidence="5">
    <location>
        <begin position="276"/>
        <end position="299"/>
    </location>
</feature>
<dbReference type="Pfam" id="PF01740">
    <property type="entry name" value="STAS"/>
    <property type="match status" value="1"/>
</dbReference>
<evidence type="ECO:0000256" key="3">
    <source>
        <dbReference type="ARBA" id="ARBA00022989"/>
    </source>
</evidence>
<feature type="transmembrane region" description="Helical" evidence="5">
    <location>
        <begin position="311"/>
        <end position="329"/>
    </location>
</feature>
<keyword evidence="2 5" id="KW-0812">Transmembrane</keyword>
<dbReference type="SUPFAM" id="SSF52091">
    <property type="entry name" value="SpoIIaa-like"/>
    <property type="match status" value="1"/>
</dbReference>
<feature type="transmembrane region" description="Helical" evidence="5">
    <location>
        <begin position="135"/>
        <end position="153"/>
    </location>
</feature>
<organism evidence="7 8">
    <name type="scientific">Lentzea albidocapillata subsp. violacea</name>
    <dbReference type="NCBI Taxonomy" id="128104"/>
    <lineage>
        <taxon>Bacteria</taxon>
        <taxon>Bacillati</taxon>
        <taxon>Actinomycetota</taxon>
        <taxon>Actinomycetes</taxon>
        <taxon>Pseudonocardiales</taxon>
        <taxon>Pseudonocardiaceae</taxon>
        <taxon>Lentzea</taxon>
    </lineage>
</organism>
<feature type="transmembrane region" description="Helical" evidence="5">
    <location>
        <begin position="236"/>
        <end position="255"/>
    </location>
</feature>
<dbReference type="GO" id="GO:0016020">
    <property type="term" value="C:membrane"/>
    <property type="evidence" value="ECO:0007669"/>
    <property type="project" value="UniProtKB-SubCell"/>
</dbReference>
<dbReference type="PANTHER" id="PTHR43310:SF1">
    <property type="entry name" value="SULFATE TRANSPORTER YBAR-RELATED"/>
    <property type="match status" value="1"/>
</dbReference>
<reference evidence="8" key="1">
    <citation type="submission" date="2016-10" db="EMBL/GenBank/DDBJ databases">
        <authorList>
            <person name="Varghese N."/>
            <person name="Submissions S."/>
        </authorList>
    </citation>
    <scope>NUCLEOTIDE SEQUENCE [LARGE SCALE GENOMIC DNA]</scope>
    <source>
        <strain evidence="8">DSM 44796</strain>
    </source>
</reference>
<dbReference type="Pfam" id="PF00916">
    <property type="entry name" value="Sulfate_transp"/>
    <property type="match status" value="2"/>
</dbReference>
<sequence length="504" mass="52418">MTRPFLTTSPISPAALLTRLRAARMTPKVLRTEVLAGLVVALALIPEAISFSIIAGVDPSVGLFASFTMAVVISVAGGRPAMISAATGAIALVVAPLAREHGLSYLVAAVILGGLFQITLGALGVAKLMRFVPRSVMVGFVNALAILIFMAQVPELVDVPWMVYPLVVGALLLMVFFPRITKAVPAPLVSIIALTALTIGAGIAVPTVGDKGTLPSSLPVPGLPDVPFTVDTLKLIAPYALALALVGLMESLMTAKLVDDLTDTHSNKTRESIGQGIANVVTGFFGGMGGCAMIGQTMINVKNGARTRLSTFLAGVFLMILCIVFGPVVSDIPMAALVAVMILVSFGTFDWHSVAPATLKRMPTGEITVMIATVAVVVATDNLAIGVVAGTITAMVIFARRVAHLAIVTPVVDPDGNQVVYTVNGELFFASSNDLVYQFDYANDPDKVIIDLASAHVWDASSVAALDAITTKYAARGKTVEIIGLNEHSAKMHGALSGELSGSH</sequence>
<evidence type="ECO:0000313" key="8">
    <source>
        <dbReference type="Proteomes" id="UP000199682"/>
    </source>
</evidence>
<dbReference type="Proteomes" id="UP000199682">
    <property type="component" value="Unassembled WGS sequence"/>
</dbReference>
<feature type="transmembrane region" description="Helical" evidence="5">
    <location>
        <begin position="103"/>
        <end position="123"/>
    </location>
</feature>
<dbReference type="InterPro" id="IPR052706">
    <property type="entry name" value="Membrane-Transporter-like"/>
</dbReference>
<comment type="subcellular location">
    <subcellularLocation>
        <location evidence="1">Membrane</location>
        <topology evidence="1">Multi-pass membrane protein</topology>
    </subcellularLocation>
</comment>
<feature type="transmembrane region" description="Helical" evidence="5">
    <location>
        <begin position="189"/>
        <end position="209"/>
    </location>
</feature>
<evidence type="ECO:0000313" key="7">
    <source>
        <dbReference type="EMBL" id="SDN06437.1"/>
    </source>
</evidence>
<feature type="transmembrane region" description="Helical" evidence="5">
    <location>
        <begin position="159"/>
        <end position="177"/>
    </location>
</feature>
<evidence type="ECO:0000256" key="1">
    <source>
        <dbReference type="ARBA" id="ARBA00004141"/>
    </source>
</evidence>
<dbReference type="EMBL" id="FNET01000033">
    <property type="protein sequence ID" value="SDN06437.1"/>
    <property type="molecule type" value="Genomic_DNA"/>
</dbReference>
<evidence type="ECO:0000256" key="2">
    <source>
        <dbReference type="ARBA" id="ARBA00022692"/>
    </source>
</evidence>
<dbReference type="InterPro" id="IPR036513">
    <property type="entry name" value="STAS_dom_sf"/>
</dbReference>
<protein>
    <submittedName>
        <fullName evidence="7">Sulfate permease, SulP family</fullName>
    </submittedName>
</protein>
<proteinExistence type="predicted"/>
<dbReference type="PROSITE" id="PS50801">
    <property type="entry name" value="STAS"/>
    <property type="match status" value="1"/>
</dbReference>
<feature type="domain" description="STAS" evidence="6">
    <location>
        <begin position="408"/>
        <end position="487"/>
    </location>
</feature>
<keyword evidence="3 5" id="KW-1133">Transmembrane helix</keyword>
<dbReference type="InterPro" id="IPR011547">
    <property type="entry name" value="SLC26A/SulP_dom"/>
</dbReference>
<dbReference type="PANTHER" id="PTHR43310">
    <property type="entry name" value="SULFATE TRANSPORTER YBAR-RELATED"/>
    <property type="match status" value="1"/>
</dbReference>
<feature type="transmembrane region" description="Helical" evidence="5">
    <location>
        <begin position="367"/>
        <end position="398"/>
    </location>
</feature>
<gene>
    <name evidence="7" type="ORF">SAMN04488074_13310</name>
</gene>
<name>A0A1G9YBQ2_9PSEU</name>
<dbReference type="CDD" id="cd07042">
    <property type="entry name" value="STAS_SulP_like_sulfate_transporter"/>
    <property type="match status" value="1"/>
</dbReference>
<dbReference type="InterPro" id="IPR002645">
    <property type="entry name" value="STAS_dom"/>
</dbReference>
<dbReference type="Gene3D" id="3.30.750.24">
    <property type="entry name" value="STAS domain"/>
    <property type="match status" value="1"/>
</dbReference>
<evidence type="ECO:0000259" key="6">
    <source>
        <dbReference type="PROSITE" id="PS50801"/>
    </source>
</evidence>
<dbReference type="AlphaFoldDB" id="A0A1G9YBQ2"/>
<evidence type="ECO:0000256" key="4">
    <source>
        <dbReference type="ARBA" id="ARBA00023136"/>
    </source>
</evidence>
<feature type="transmembrane region" description="Helical" evidence="5">
    <location>
        <begin position="38"/>
        <end position="57"/>
    </location>
</feature>
<keyword evidence="4 5" id="KW-0472">Membrane</keyword>
<accession>A0A1G9YBQ2</accession>
<feature type="transmembrane region" description="Helical" evidence="5">
    <location>
        <begin position="69"/>
        <end position="97"/>
    </location>
</feature>
<evidence type="ECO:0000256" key="5">
    <source>
        <dbReference type="SAM" id="Phobius"/>
    </source>
</evidence>
<feature type="transmembrane region" description="Helical" evidence="5">
    <location>
        <begin position="336"/>
        <end position="355"/>
    </location>
</feature>